<dbReference type="Proteomes" id="UP001442468">
    <property type="component" value="Unassembled WGS sequence"/>
</dbReference>
<dbReference type="Gene3D" id="3.30.70.2970">
    <property type="entry name" value="Protein of unknown function (DUF541), domain 2"/>
    <property type="match status" value="1"/>
</dbReference>
<dbReference type="Gene3D" id="3.30.110.170">
    <property type="entry name" value="Protein of unknown function (DUF541), domain 1"/>
    <property type="match status" value="1"/>
</dbReference>
<evidence type="ECO:0000256" key="1">
    <source>
        <dbReference type="SAM" id="SignalP"/>
    </source>
</evidence>
<feature type="chain" id="PRO_5045650263" evidence="1">
    <location>
        <begin position="33"/>
        <end position="259"/>
    </location>
</feature>
<sequence>MPFARPFRPLLVPVLATLASIVAPSMMTSALAAEMPNRLNVQAEAELQVVPDRATLSARLWEQTPAIAMTDDVDRASDALGKARERLEERAALLIQRLEAQGLLRESITAGSLQVQPQHLPAMQGVDGKRENLVRTRLERPIRIEVNDLEHLPGLLDALTEAGVNALDGVSYDLADRESATDEALVKALEKARHKADLMAETLGITLGEIFAVSETRSPVFQPRMMTMSADTLERAPQAEYRPGIITIDAGVSVSWTIE</sequence>
<keyword evidence="3" id="KW-1185">Reference proteome</keyword>
<dbReference type="Pfam" id="PF04402">
    <property type="entry name" value="SIMPL"/>
    <property type="match status" value="1"/>
</dbReference>
<accession>A0ABV1NA35</accession>
<comment type="caution">
    <text evidence="2">The sequence shown here is derived from an EMBL/GenBank/DDBJ whole genome shotgun (WGS) entry which is preliminary data.</text>
</comment>
<gene>
    <name evidence="2" type="ORF">ABE960_00060</name>
</gene>
<feature type="signal peptide" evidence="1">
    <location>
        <begin position="1"/>
        <end position="32"/>
    </location>
</feature>
<dbReference type="EMBL" id="JBEGCJ010000001">
    <property type="protein sequence ID" value="MEQ6915921.1"/>
    <property type="molecule type" value="Genomic_DNA"/>
</dbReference>
<dbReference type="RefSeq" id="WP_349760181.1">
    <property type="nucleotide sequence ID" value="NZ_JBEGCJ010000001.1"/>
</dbReference>
<dbReference type="PANTHER" id="PTHR34387">
    <property type="entry name" value="SLR1258 PROTEIN"/>
    <property type="match status" value="1"/>
</dbReference>
<proteinExistence type="predicted"/>
<dbReference type="PANTHER" id="PTHR34387:SF1">
    <property type="entry name" value="PERIPLASMIC IMMUNOGENIC PROTEIN"/>
    <property type="match status" value="1"/>
</dbReference>
<dbReference type="InterPro" id="IPR007497">
    <property type="entry name" value="SIMPL/DUF541"/>
</dbReference>
<evidence type="ECO:0000313" key="2">
    <source>
        <dbReference type="EMBL" id="MEQ6915921.1"/>
    </source>
</evidence>
<name>A0ABV1NA35_9GAMM</name>
<reference evidence="2 3" key="1">
    <citation type="submission" date="2024-05" db="EMBL/GenBank/DDBJ databases">
        <title>Halomonas sp. SSM6 16S ribosomal RNA gene Genome sequencing and assembly.</title>
        <authorList>
            <person name="Yook S."/>
        </authorList>
    </citation>
    <scope>NUCLEOTIDE SEQUENCE [LARGE SCALE GENOMIC DNA]</scope>
    <source>
        <strain evidence="2 3">SSM6</strain>
    </source>
</reference>
<dbReference type="InterPro" id="IPR052022">
    <property type="entry name" value="26kDa_periplasmic_antigen"/>
</dbReference>
<keyword evidence="1" id="KW-0732">Signal</keyword>
<organism evidence="2 3">
    <name type="scientific">Halomonas aquatica</name>
    <dbReference type="NCBI Taxonomy" id="3151123"/>
    <lineage>
        <taxon>Bacteria</taxon>
        <taxon>Pseudomonadati</taxon>
        <taxon>Pseudomonadota</taxon>
        <taxon>Gammaproteobacteria</taxon>
        <taxon>Oceanospirillales</taxon>
        <taxon>Halomonadaceae</taxon>
        <taxon>Halomonas</taxon>
    </lineage>
</organism>
<evidence type="ECO:0000313" key="3">
    <source>
        <dbReference type="Proteomes" id="UP001442468"/>
    </source>
</evidence>
<protein>
    <submittedName>
        <fullName evidence="2">SIMPL domain-containing protein</fullName>
    </submittedName>
</protein>